<dbReference type="PANTHER" id="PTHR21310">
    <property type="entry name" value="AMINOGLYCOSIDE PHOSPHOTRANSFERASE-RELATED-RELATED"/>
    <property type="match status" value="1"/>
</dbReference>
<dbReference type="PANTHER" id="PTHR21310:SF15">
    <property type="entry name" value="AMINOGLYCOSIDE PHOSPHOTRANSFERASE DOMAIN-CONTAINING PROTEIN"/>
    <property type="match status" value="1"/>
</dbReference>
<evidence type="ECO:0000313" key="3">
    <source>
        <dbReference type="Proteomes" id="UP000034112"/>
    </source>
</evidence>
<dbReference type="InterPro" id="IPR011009">
    <property type="entry name" value="Kinase-like_dom_sf"/>
</dbReference>
<accession>A0A0G0A6P8</accession>
<dbReference type="Proteomes" id="UP000034112">
    <property type="component" value="Unassembled WGS sequence"/>
</dbReference>
<feature type="domain" description="Aminoglycoside phosphotransferase" evidence="1">
    <location>
        <begin position="70"/>
        <end position="297"/>
    </location>
</feature>
<sequence>MGSPKDHLPLTISEDTIRALFAFLDLPPPQSVSALSTTAEYHSIYVVSFATEVADAAFPMLSRSNKDCVELILRISGHHLPRIKTVNEVATMTWLQQNTQLPVAKVIRYDSSTNNPLGHEFTLLQRLPGVAVSEIYDRLPPQLLDSLINQLVDIVQQMHAASWDGVSGLQFDHDGNVVPGPIVEETFWQQPDVVKYWPESESVQSLNITGPYECYTDYIAAMVRVYQHAIRLHPSLADMRDMLPRLDLFVDILSEFPELNKTRYFLAHKDLHFANIMCDEASGLITGILDWEFSSIVPATRWNPVGAFLWNGQYSDGAMAERDRLKTLFTERCAARGLSSLIEETRPNSVMQGAMQEAINYLRAIVEVRPRGQKEDRVPSWRATLESQLKILGI</sequence>
<protein>
    <recommendedName>
        <fullName evidence="1">Aminoglycoside phosphotransferase domain-containing protein</fullName>
    </recommendedName>
</protein>
<name>A0A0G0A6P8_TRIHA</name>
<dbReference type="EMBL" id="JOKZ01000001">
    <property type="protein sequence ID" value="KKP07867.1"/>
    <property type="molecule type" value="Genomic_DNA"/>
</dbReference>
<organism evidence="2 3">
    <name type="scientific">Trichoderma harzianum</name>
    <name type="common">Hypocrea lixii</name>
    <dbReference type="NCBI Taxonomy" id="5544"/>
    <lineage>
        <taxon>Eukaryota</taxon>
        <taxon>Fungi</taxon>
        <taxon>Dikarya</taxon>
        <taxon>Ascomycota</taxon>
        <taxon>Pezizomycotina</taxon>
        <taxon>Sordariomycetes</taxon>
        <taxon>Hypocreomycetidae</taxon>
        <taxon>Hypocreales</taxon>
        <taxon>Hypocreaceae</taxon>
        <taxon>Trichoderma</taxon>
    </lineage>
</organism>
<dbReference type="SUPFAM" id="SSF56112">
    <property type="entry name" value="Protein kinase-like (PK-like)"/>
    <property type="match status" value="1"/>
</dbReference>
<evidence type="ECO:0000259" key="1">
    <source>
        <dbReference type="Pfam" id="PF01636"/>
    </source>
</evidence>
<evidence type="ECO:0000313" key="2">
    <source>
        <dbReference type="EMBL" id="KKP07867.1"/>
    </source>
</evidence>
<comment type="caution">
    <text evidence="2">The sequence shown here is derived from an EMBL/GenBank/DDBJ whole genome shotgun (WGS) entry which is preliminary data.</text>
</comment>
<dbReference type="InterPro" id="IPR002575">
    <property type="entry name" value="Aminoglycoside_PTrfase"/>
</dbReference>
<dbReference type="Gene3D" id="3.90.1200.10">
    <property type="match status" value="1"/>
</dbReference>
<dbReference type="AlphaFoldDB" id="A0A0G0A6P8"/>
<reference evidence="3" key="1">
    <citation type="journal article" date="2015" name="Genome Announc.">
        <title>Draft whole-genome sequence of the biocontrol agent Trichoderma harzianum T6776.</title>
        <authorList>
            <person name="Baroncelli R."/>
            <person name="Piaggeschi G."/>
            <person name="Fiorini L."/>
            <person name="Bertolini E."/>
            <person name="Zapparata A."/>
            <person name="Pe M.E."/>
            <person name="Sarrocco S."/>
            <person name="Vannacci G."/>
        </authorList>
    </citation>
    <scope>NUCLEOTIDE SEQUENCE [LARGE SCALE GENOMIC DNA]</scope>
    <source>
        <strain evidence="3">T6776</strain>
    </source>
</reference>
<gene>
    <name evidence="2" type="ORF">THAR02_00075</name>
</gene>
<dbReference type="Pfam" id="PF01636">
    <property type="entry name" value="APH"/>
    <property type="match status" value="1"/>
</dbReference>
<dbReference type="InterPro" id="IPR051678">
    <property type="entry name" value="AGP_Transferase"/>
</dbReference>
<dbReference type="OrthoDB" id="2831558at2759"/>
<dbReference type="OMA" id="HLPRIKT"/>
<proteinExistence type="predicted"/>